<gene>
    <name evidence="5" type="ORF">EIN_330640</name>
</gene>
<evidence type="ECO:0000313" key="5">
    <source>
        <dbReference type="EMBL" id="ELP88760.1"/>
    </source>
</evidence>
<dbReference type="InterPro" id="IPR002048">
    <property type="entry name" value="EF_hand_dom"/>
</dbReference>
<dbReference type="EMBL" id="KB206701">
    <property type="protein sequence ID" value="ELP88760.1"/>
    <property type="molecule type" value="Genomic_DNA"/>
</dbReference>
<reference evidence="5 6" key="1">
    <citation type="submission" date="2012-10" db="EMBL/GenBank/DDBJ databases">
        <authorList>
            <person name="Zafar N."/>
            <person name="Inman J."/>
            <person name="Hall N."/>
            <person name="Lorenzi H."/>
            <person name="Caler E."/>
        </authorList>
    </citation>
    <scope>NUCLEOTIDE SEQUENCE [LARGE SCALE GENOMIC DNA]</scope>
    <source>
        <strain evidence="5 6">IP1</strain>
    </source>
</reference>
<feature type="domain" description="EF-hand" evidence="4">
    <location>
        <begin position="115"/>
        <end position="146"/>
    </location>
</feature>
<dbReference type="RefSeq" id="XP_004255531.1">
    <property type="nucleotide sequence ID" value="XM_004255483.1"/>
</dbReference>
<evidence type="ECO:0000256" key="3">
    <source>
        <dbReference type="ARBA" id="ARBA00022837"/>
    </source>
</evidence>
<name>L7FMC0_ENTIV</name>
<feature type="domain" description="EF-hand" evidence="4">
    <location>
        <begin position="79"/>
        <end position="114"/>
    </location>
</feature>
<dbReference type="PANTHER" id="PTHR45942">
    <property type="entry name" value="PROTEIN PHOSPATASE 3 REGULATORY SUBUNIT B ALPHA ISOFORM TYPE 1"/>
    <property type="match status" value="1"/>
</dbReference>
<dbReference type="PROSITE" id="PS00018">
    <property type="entry name" value="EF_HAND_1"/>
    <property type="match status" value="4"/>
</dbReference>
<dbReference type="VEuPathDB" id="AmoebaDB:EIN_330640"/>
<dbReference type="InterPro" id="IPR018247">
    <property type="entry name" value="EF_Hand_1_Ca_BS"/>
</dbReference>
<dbReference type="OMA" id="KAMDINS"/>
<dbReference type="SUPFAM" id="SSF47473">
    <property type="entry name" value="EF-hand"/>
    <property type="match status" value="1"/>
</dbReference>
<organism evidence="5 6">
    <name type="scientific">Entamoeba invadens IP1</name>
    <dbReference type="NCBI Taxonomy" id="370355"/>
    <lineage>
        <taxon>Eukaryota</taxon>
        <taxon>Amoebozoa</taxon>
        <taxon>Evosea</taxon>
        <taxon>Archamoebae</taxon>
        <taxon>Mastigamoebida</taxon>
        <taxon>Entamoebidae</taxon>
        <taxon>Entamoeba</taxon>
    </lineage>
</organism>
<dbReference type="GO" id="GO:0005509">
    <property type="term" value="F:calcium ion binding"/>
    <property type="evidence" value="ECO:0007669"/>
    <property type="project" value="InterPro"/>
</dbReference>
<evidence type="ECO:0000256" key="2">
    <source>
        <dbReference type="ARBA" id="ARBA00022737"/>
    </source>
</evidence>
<dbReference type="KEGG" id="eiv:EIN_330640"/>
<dbReference type="AlphaFoldDB" id="L7FMC0"/>
<keyword evidence="2" id="KW-0677">Repeat</keyword>
<dbReference type="Proteomes" id="UP000014680">
    <property type="component" value="Unassembled WGS sequence"/>
</dbReference>
<feature type="domain" description="EF-hand" evidence="4">
    <location>
        <begin position="40"/>
        <end position="75"/>
    </location>
</feature>
<evidence type="ECO:0000259" key="4">
    <source>
        <dbReference type="PROSITE" id="PS50222"/>
    </source>
</evidence>
<keyword evidence="3" id="KW-0106">Calcium</keyword>
<dbReference type="Pfam" id="PF13499">
    <property type="entry name" value="EF-hand_7"/>
    <property type="match status" value="2"/>
</dbReference>
<sequence length="146" mass="16660">MSTTDRSALLTSFKKIDKDNSGDIDFQEFWGAVGDDVRKLGEQQVKVFFCTADSDENGKMDFEEYVKINKAIAQMKNLNQENISRALFMLTDTNNNGTLEKKEIARLMRSTGKPHDKKTIDRIFSVMDKNNDGHVTFDEFYAALSQ</sequence>
<keyword evidence="1" id="KW-0479">Metal-binding</keyword>
<dbReference type="Gene3D" id="1.10.238.10">
    <property type="entry name" value="EF-hand"/>
    <property type="match status" value="2"/>
</dbReference>
<evidence type="ECO:0000313" key="6">
    <source>
        <dbReference type="Proteomes" id="UP000014680"/>
    </source>
</evidence>
<evidence type="ECO:0000256" key="1">
    <source>
        <dbReference type="ARBA" id="ARBA00022723"/>
    </source>
</evidence>
<dbReference type="SMART" id="SM00054">
    <property type="entry name" value="EFh"/>
    <property type="match status" value="4"/>
</dbReference>
<accession>L7FMC0</accession>
<dbReference type="PROSITE" id="PS50222">
    <property type="entry name" value="EF_HAND_2"/>
    <property type="match status" value="4"/>
</dbReference>
<feature type="domain" description="EF-hand" evidence="4">
    <location>
        <begin position="4"/>
        <end position="39"/>
    </location>
</feature>
<keyword evidence="6" id="KW-1185">Reference proteome</keyword>
<protein>
    <submittedName>
        <fullName evidence="5">Troponin C, skeletal muscle, putative</fullName>
    </submittedName>
</protein>
<dbReference type="GeneID" id="14887746"/>
<dbReference type="OrthoDB" id="13376at2759"/>
<proteinExistence type="predicted"/>
<dbReference type="InterPro" id="IPR011992">
    <property type="entry name" value="EF-hand-dom_pair"/>
</dbReference>